<protein>
    <recommendedName>
        <fullName evidence="4">Glycosyl hydrolase 36 catalytic domain-containing protein</fullName>
    </recommendedName>
</protein>
<dbReference type="EMBL" id="CP001964">
    <property type="protein sequence ID" value="ADG73490.1"/>
    <property type="molecule type" value="Genomic_DNA"/>
</dbReference>
<dbReference type="OrthoDB" id="219241at2"/>
<organism evidence="2 3">
    <name type="scientific">Cellulomonas flavigena (strain ATCC 482 / DSM 20109 / BCRC 11376 / JCM 18109 / NBRC 3775 / NCIMB 8073 / NRS 134)</name>
    <dbReference type="NCBI Taxonomy" id="446466"/>
    <lineage>
        <taxon>Bacteria</taxon>
        <taxon>Bacillati</taxon>
        <taxon>Actinomycetota</taxon>
        <taxon>Actinomycetes</taxon>
        <taxon>Micrococcales</taxon>
        <taxon>Cellulomonadaceae</taxon>
        <taxon>Cellulomonas</taxon>
    </lineage>
</organism>
<sequence length="1170" mass="127124">MASQTSTLAPTDGTETAGGGPDVSGLVDLDGRRFYRIASYDDLPPFFMTLVGASDLWLFISSTGGVTAGREQADRALFTYTTEDKVAAGAGRTGGLTLLRVATAHGTVFWQPFAPRRPGDPNAVRHLYKDPLGTTLVFEETRPDLGLRVRVTWRTAARFGVVREVGVAAIDRHADAEVLDGLVDLLPAGVTVQTQGELSCLLDAYKRAELDDATGLGLVYLNSTLTDKADPSESLATTVAWQVGLADVEHLLSTRHVEAFAAGRPVVAEREVRGEKGAYLVRARLALAPGQERRWSVVADIDQSAADVVRLQELLADPSAAADALAADVARTRTHLDLLVGTADGAQVTGDELAAAHHRANVLFNIMRGGVPADGYTVSTADLRAFVAQRSPRTLTRSAPWFDALGASEQVDDLVERADASGDPDLLRLVREYLPLTFSRRHGDPSRPWNRFAIALTDEHGRTRVDFQGNWRDIFQNWEALAWSFPEYVESMVAVFLDATTADGYNPYRISRSGIDWEVPEPDNPWANIGYWSDHQVIYLVKLLEASRRFHPGRLESMVDRAVFTHADVPYRIATYDQTLREPIATITFDTTAEERVARRVQAEGADGRLVHGPDGDLVRVSLGEKLLLIVLAKLVNLVPDGGIWMNTQRPEWNDANNALVGKGLSVVTLAYLRRALTFARDLLTDDLTTTSELADLLSDVRGALAAHADQAWAGFDDRGRRVVMDALGAAGTAYRTRVYAGFSGTRTRVPAHAVQAFLADALTYVDAALRANRRDDGLYHAYNLLDLRDGARVGHLQEMLEGQVAVLSSGLLTPAEALDLVRALRGSALYRPDQHSYQLYPDRDLPTFLARNLLTAAQAAAAPLLGALVAAGDTSVVLRDVRGDHRFAPGLHNARDLADALDALPGRVPGVTAQQVAHGRAAVLDVFEQVFRHAEFTGRSGSFFAYEGLGSIYWHMVSKLLLAVQENHERAVAVGADAGVVAGLAAAYDDVRRGLGYCKSPEVYGAFPVDPYSHTPAGRGARQPGMTGQVKEEVLARLGELGLRVEDGRVVVRPDLLRPDEWRTAPTTFSFHDVGRRAQELWLPAGSLAFTFCQVPVVYRRVDAPGAALAVVAHRADGTRVEGVGGVLDAATSRCVFRRTGDVVRIDVQVPARERVHGPRSLVRTGRPF</sequence>
<dbReference type="Proteomes" id="UP000000849">
    <property type="component" value="Chromosome"/>
</dbReference>
<accession>D5UIJ1</accession>
<evidence type="ECO:0000313" key="2">
    <source>
        <dbReference type="EMBL" id="ADG73490.1"/>
    </source>
</evidence>
<dbReference type="KEGG" id="cfl:Cfla_0578"/>
<gene>
    <name evidence="2" type="ordered locus">Cfla_0578</name>
</gene>
<dbReference type="eggNOG" id="ENOG502Z7VC">
    <property type="taxonomic scope" value="Bacteria"/>
</dbReference>
<keyword evidence="3" id="KW-1185">Reference proteome</keyword>
<reference evidence="2 3" key="1">
    <citation type="journal article" date="2010" name="Stand. Genomic Sci.">
        <title>Complete genome sequence of Cellulomonas flavigena type strain (134).</title>
        <authorList>
            <person name="Abt B."/>
            <person name="Foster B."/>
            <person name="Lapidus A."/>
            <person name="Clum A."/>
            <person name="Sun H."/>
            <person name="Pukall R."/>
            <person name="Lucas S."/>
            <person name="Glavina Del Rio T."/>
            <person name="Nolan M."/>
            <person name="Tice H."/>
            <person name="Cheng J.F."/>
            <person name="Pitluck S."/>
            <person name="Liolios K."/>
            <person name="Ivanova N."/>
            <person name="Mavromatis K."/>
            <person name="Ovchinnikova G."/>
            <person name="Pati A."/>
            <person name="Goodwin L."/>
            <person name="Chen A."/>
            <person name="Palaniappan K."/>
            <person name="Land M."/>
            <person name="Hauser L."/>
            <person name="Chang Y.J."/>
            <person name="Jeffries C.D."/>
            <person name="Rohde M."/>
            <person name="Goker M."/>
            <person name="Woyke T."/>
            <person name="Bristow J."/>
            <person name="Eisen J.A."/>
            <person name="Markowitz V."/>
            <person name="Hugenholtz P."/>
            <person name="Kyrpides N.C."/>
            <person name="Klenk H.P."/>
        </authorList>
    </citation>
    <scope>NUCLEOTIDE SEQUENCE [LARGE SCALE GENOMIC DNA]</scope>
    <source>
        <strain evidence="3">ATCC 482 / DSM 20109 / BCRC 11376 / JCM 18109 / NBRC 3775 / NCIMB 8073 / NRS 134</strain>
    </source>
</reference>
<feature type="region of interest" description="Disordered" evidence="1">
    <location>
        <begin position="1"/>
        <end position="23"/>
    </location>
</feature>
<evidence type="ECO:0008006" key="4">
    <source>
        <dbReference type="Google" id="ProtNLM"/>
    </source>
</evidence>
<dbReference type="HOGENOM" id="CLU_276188_0_0_11"/>
<evidence type="ECO:0000256" key="1">
    <source>
        <dbReference type="SAM" id="MobiDB-lite"/>
    </source>
</evidence>
<name>D5UIJ1_CELFN</name>
<proteinExistence type="predicted"/>
<dbReference type="AlphaFoldDB" id="D5UIJ1"/>
<dbReference type="STRING" id="446466.Cfla_0578"/>
<evidence type="ECO:0000313" key="3">
    <source>
        <dbReference type="Proteomes" id="UP000000849"/>
    </source>
</evidence>
<dbReference type="RefSeq" id="WP_013115824.1">
    <property type="nucleotide sequence ID" value="NC_014151.1"/>
</dbReference>